<dbReference type="PANTHER" id="PTHR13492">
    <property type="entry name" value="RING FINGER PROTEIN 37"/>
    <property type="match status" value="1"/>
</dbReference>
<evidence type="ECO:0000259" key="6">
    <source>
        <dbReference type="PROSITE" id="PS50089"/>
    </source>
</evidence>
<evidence type="ECO:0000256" key="4">
    <source>
        <dbReference type="PROSITE-ProRule" id="PRU00175"/>
    </source>
</evidence>
<dbReference type="PANTHER" id="PTHR13492:SF2">
    <property type="entry name" value="RING FINGER PROTEIN 37"/>
    <property type="match status" value="1"/>
</dbReference>
<dbReference type="InterPro" id="IPR013083">
    <property type="entry name" value="Znf_RING/FYVE/PHD"/>
</dbReference>
<proteinExistence type="predicted"/>
<evidence type="ECO:0000256" key="3">
    <source>
        <dbReference type="ARBA" id="ARBA00022833"/>
    </source>
</evidence>
<dbReference type="STRING" id="7868.ENSCMIP00000027249"/>
<dbReference type="InterPro" id="IPR003613">
    <property type="entry name" value="Ubox_domain"/>
</dbReference>
<dbReference type="InterPro" id="IPR039925">
    <property type="entry name" value="RNF37_RING-Ubox"/>
</dbReference>
<accession>A0A4W3IAP8</accession>
<dbReference type="InterPro" id="IPR045696">
    <property type="entry name" value="Ubox5_N"/>
</dbReference>
<evidence type="ECO:0000256" key="2">
    <source>
        <dbReference type="ARBA" id="ARBA00022771"/>
    </source>
</evidence>
<keyword evidence="1" id="KW-0479">Metal-binding</keyword>
<reference evidence="9" key="3">
    <citation type="journal article" date="2014" name="Nature">
        <title>Elephant shark genome provides unique insights into gnathostome evolution.</title>
        <authorList>
            <consortium name="International Elephant Shark Genome Sequencing Consortium"/>
            <person name="Venkatesh B."/>
            <person name="Lee A.P."/>
            <person name="Ravi V."/>
            <person name="Maurya A.K."/>
            <person name="Lian M.M."/>
            <person name="Swann J.B."/>
            <person name="Ohta Y."/>
            <person name="Flajnik M.F."/>
            <person name="Sutoh Y."/>
            <person name="Kasahara M."/>
            <person name="Hoon S."/>
            <person name="Gangu V."/>
            <person name="Roy S.W."/>
            <person name="Irimia M."/>
            <person name="Korzh V."/>
            <person name="Kondrychyn I."/>
            <person name="Lim Z.W."/>
            <person name="Tay B.H."/>
            <person name="Tohari S."/>
            <person name="Kong K.W."/>
            <person name="Ho S."/>
            <person name="Lorente-Galdos B."/>
            <person name="Quilez J."/>
            <person name="Marques-Bonet T."/>
            <person name="Raney B.J."/>
            <person name="Ingham P.W."/>
            <person name="Tay A."/>
            <person name="Hillier L.W."/>
            <person name="Minx P."/>
            <person name="Boehm T."/>
            <person name="Wilson R.K."/>
            <person name="Brenner S."/>
            <person name="Warren W.C."/>
        </authorList>
    </citation>
    <scope>NUCLEOTIDE SEQUENCE [LARGE SCALE GENOMIC DNA]</scope>
</reference>
<dbReference type="AlphaFoldDB" id="A0A4W3IAP8"/>
<evidence type="ECO:0000313" key="8">
    <source>
        <dbReference type="Ensembl" id="ENSCMIP00000027249.1"/>
    </source>
</evidence>
<dbReference type="InterPro" id="IPR039847">
    <property type="entry name" value="Ubox5"/>
</dbReference>
<dbReference type="SMART" id="SM00504">
    <property type="entry name" value="Ubox"/>
    <property type="match status" value="1"/>
</dbReference>
<dbReference type="GeneTree" id="ENSGT00510000049555"/>
<reference evidence="9" key="1">
    <citation type="journal article" date="2006" name="Science">
        <title>Ancient noncoding elements conserved in the human genome.</title>
        <authorList>
            <person name="Venkatesh B."/>
            <person name="Kirkness E.F."/>
            <person name="Loh Y.H."/>
            <person name="Halpern A.L."/>
            <person name="Lee A.P."/>
            <person name="Johnson J."/>
            <person name="Dandona N."/>
            <person name="Viswanathan L.D."/>
            <person name="Tay A."/>
            <person name="Venter J.C."/>
            <person name="Strausberg R.L."/>
            <person name="Brenner S."/>
        </authorList>
    </citation>
    <scope>NUCLEOTIDE SEQUENCE [LARGE SCALE GENOMIC DNA]</scope>
</reference>
<organism evidence="8 9">
    <name type="scientific">Callorhinchus milii</name>
    <name type="common">Ghost shark</name>
    <dbReference type="NCBI Taxonomy" id="7868"/>
    <lineage>
        <taxon>Eukaryota</taxon>
        <taxon>Metazoa</taxon>
        <taxon>Chordata</taxon>
        <taxon>Craniata</taxon>
        <taxon>Vertebrata</taxon>
        <taxon>Chondrichthyes</taxon>
        <taxon>Holocephali</taxon>
        <taxon>Chimaeriformes</taxon>
        <taxon>Callorhinchidae</taxon>
        <taxon>Callorhinchus</taxon>
    </lineage>
</organism>
<keyword evidence="3" id="KW-0862">Zinc</keyword>
<protein>
    <submittedName>
        <fullName evidence="8">U-box domain containing 5</fullName>
    </submittedName>
</protein>
<dbReference type="FunFam" id="3.30.40.10:FF:000163">
    <property type="entry name" value="Putative ring finger protein 37"/>
    <property type="match status" value="1"/>
</dbReference>
<evidence type="ECO:0000256" key="5">
    <source>
        <dbReference type="SAM" id="MobiDB-lite"/>
    </source>
</evidence>
<dbReference type="CDD" id="cd16537">
    <property type="entry name" value="RING-HC_RNF37"/>
    <property type="match status" value="1"/>
</dbReference>
<dbReference type="Pfam" id="PF04564">
    <property type="entry name" value="U-box"/>
    <property type="match status" value="1"/>
</dbReference>
<dbReference type="CDD" id="cd16660">
    <property type="entry name" value="RING-Ubox_RNF37"/>
    <property type="match status" value="1"/>
</dbReference>
<reference evidence="8" key="5">
    <citation type="submission" date="2025-09" db="UniProtKB">
        <authorList>
            <consortium name="Ensembl"/>
        </authorList>
    </citation>
    <scope>IDENTIFICATION</scope>
</reference>
<dbReference type="GO" id="GO:0034450">
    <property type="term" value="F:ubiquitin-ubiquitin ligase activity"/>
    <property type="evidence" value="ECO:0007669"/>
    <property type="project" value="TreeGrafter"/>
</dbReference>
<evidence type="ECO:0000313" key="9">
    <source>
        <dbReference type="Proteomes" id="UP000314986"/>
    </source>
</evidence>
<dbReference type="OMA" id="FKKEPMY"/>
<dbReference type="GO" id="GO:0008270">
    <property type="term" value="F:zinc ion binding"/>
    <property type="evidence" value="ECO:0007669"/>
    <property type="project" value="UniProtKB-KW"/>
</dbReference>
<reference evidence="8" key="4">
    <citation type="submission" date="2025-08" db="UniProtKB">
        <authorList>
            <consortium name="Ensembl"/>
        </authorList>
    </citation>
    <scope>IDENTIFICATION</scope>
</reference>
<sequence>LNKNIFLLQVCADGYEVSNLISADPQQRARGFRSEYFIKPPLDITVSFPFSSDICRVEVDVSAGSQSSIALSIFTCSSCGWSDVKGNKDGSSHPPVPAFSDKDTFTLVGKVVLKNHRRVLFRHRAFKPRAPFTKVQPVVADDSVLIQDLWSKGPWSLGGVRHFRICIAFVSGGHLPCLKRLSVWGQPARSCPLVVIESLFQVHRRLCQETADRAESVFGAEDTCSTATGNGLGPSTSAAPAVTEDIPEEFLDPITSDIMALPVLLPCGKAVDQSTLEKYLRGEATWGRGPNDPFTGVPFSRHSKPAPHPVLKARLDSFLLRTAVPGRTVVGRTRAGIIPSSSVKREREPVDAAAMVPSSTPQTISLSAGGDSDTACAAKRFKAEVKHLPGVGEEPGAISHEQRLSQSLDSALASALSTFPSFTDRQRPPIAGSSNTGCAAELDSSSSDDVCIACCRAFSAYCSYLVIYRLPCGHLICRPCLSERQKTAALSCLKCNQPVNTRDVTRVHL</sequence>
<name>A0A4W3IAP8_CALMI</name>
<feature type="region of interest" description="Disordered" evidence="5">
    <location>
        <begin position="341"/>
        <end position="370"/>
    </location>
</feature>
<dbReference type="InterPro" id="IPR001841">
    <property type="entry name" value="Znf_RING"/>
</dbReference>
<dbReference type="Ensembl" id="ENSCMIT00000027684.1">
    <property type="protein sequence ID" value="ENSCMIP00000027249.1"/>
    <property type="gene ID" value="ENSCMIG00000011866.1"/>
</dbReference>
<feature type="domain" description="RING-type" evidence="6">
    <location>
        <begin position="451"/>
        <end position="496"/>
    </location>
</feature>
<dbReference type="InterPro" id="IPR017907">
    <property type="entry name" value="Znf_RING_CS"/>
</dbReference>
<reference evidence="9" key="2">
    <citation type="journal article" date="2007" name="PLoS Biol.">
        <title>Survey sequencing and comparative analysis of the elephant shark (Callorhinchus milii) genome.</title>
        <authorList>
            <person name="Venkatesh B."/>
            <person name="Kirkness E.F."/>
            <person name="Loh Y.H."/>
            <person name="Halpern A.L."/>
            <person name="Lee A.P."/>
            <person name="Johnson J."/>
            <person name="Dandona N."/>
            <person name="Viswanathan L.D."/>
            <person name="Tay A."/>
            <person name="Venter J.C."/>
            <person name="Strausberg R.L."/>
            <person name="Brenner S."/>
        </authorList>
    </citation>
    <scope>NUCLEOTIDE SEQUENCE [LARGE SCALE GENOMIC DNA]</scope>
</reference>
<dbReference type="GO" id="GO:0031625">
    <property type="term" value="F:ubiquitin protein ligase binding"/>
    <property type="evidence" value="ECO:0007669"/>
    <property type="project" value="TreeGrafter"/>
</dbReference>
<evidence type="ECO:0000259" key="7">
    <source>
        <dbReference type="PROSITE" id="PS51698"/>
    </source>
</evidence>
<dbReference type="Proteomes" id="UP000314986">
    <property type="component" value="Unassembled WGS sequence"/>
</dbReference>
<dbReference type="PROSITE" id="PS00518">
    <property type="entry name" value="ZF_RING_1"/>
    <property type="match status" value="1"/>
</dbReference>
<dbReference type="GO" id="GO:0000209">
    <property type="term" value="P:protein polyubiquitination"/>
    <property type="evidence" value="ECO:0007669"/>
    <property type="project" value="TreeGrafter"/>
</dbReference>
<dbReference type="SUPFAM" id="SSF57850">
    <property type="entry name" value="RING/U-box"/>
    <property type="match status" value="2"/>
</dbReference>
<dbReference type="GO" id="GO:0005634">
    <property type="term" value="C:nucleus"/>
    <property type="evidence" value="ECO:0007669"/>
    <property type="project" value="TreeGrafter"/>
</dbReference>
<feature type="domain" description="U-box" evidence="7">
    <location>
        <begin position="245"/>
        <end position="325"/>
    </location>
</feature>
<dbReference type="PROSITE" id="PS51698">
    <property type="entry name" value="U_BOX"/>
    <property type="match status" value="1"/>
</dbReference>
<gene>
    <name evidence="8" type="primary">ubox5</name>
</gene>
<keyword evidence="9" id="KW-1185">Reference proteome</keyword>
<dbReference type="InParanoid" id="A0A4W3IAP8"/>
<keyword evidence="2 4" id="KW-0863">Zinc-finger</keyword>
<dbReference type="PROSITE" id="PS50089">
    <property type="entry name" value="ZF_RING_2"/>
    <property type="match status" value="1"/>
</dbReference>
<dbReference type="Gene3D" id="3.30.40.10">
    <property type="entry name" value="Zinc/RING finger domain, C3HC4 (zinc finger)"/>
    <property type="match status" value="2"/>
</dbReference>
<feature type="compositionally biased region" description="Polar residues" evidence="5">
    <location>
        <begin position="357"/>
        <end position="366"/>
    </location>
</feature>
<dbReference type="Pfam" id="PF19318">
    <property type="entry name" value="DUF5918"/>
    <property type="match status" value="1"/>
</dbReference>
<evidence type="ECO:0000256" key="1">
    <source>
        <dbReference type="ARBA" id="ARBA00022723"/>
    </source>
</evidence>